<protein>
    <submittedName>
        <fullName evidence="1">Uncharacterized protein</fullName>
    </submittedName>
</protein>
<evidence type="ECO:0000313" key="1">
    <source>
        <dbReference type="EMBL" id="EHK99193.1"/>
    </source>
</evidence>
<dbReference type="HOGENOM" id="CLU_3377211_0_0_1"/>
<dbReference type="InParanoid" id="H0EQS1"/>
<proteinExistence type="predicted"/>
<dbReference type="AlphaFoldDB" id="H0EQS1"/>
<accession>H0EQS1</accession>
<gene>
    <name evidence="1" type="ORF">M7I_5026</name>
</gene>
<dbReference type="EMBL" id="AGUE01000125">
    <property type="protein sequence ID" value="EHK99193.1"/>
    <property type="molecule type" value="Genomic_DNA"/>
</dbReference>
<evidence type="ECO:0000313" key="2">
    <source>
        <dbReference type="Proteomes" id="UP000005446"/>
    </source>
</evidence>
<sequence length="34" mass="3814">MSWRLVGRFEEAEAKYGHVVHIAIDPSLALGDVF</sequence>
<keyword evidence="2" id="KW-1185">Reference proteome</keyword>
<organism evidence="1 2">
    <name type="scientific">Glarea lozoyensis (strain ATCC 74030 / MF5533)</name>
    <dbReference type="NCBI Taxonomy" id="1104152"/>
    <lineage>
        <taxon>Eukaryota</taxon>
        <taxon>Fungi</taxon>
        <taxon>Dikarya</taxon>
        <taxon>Ascomycota</taxon>
        <taxon>Pezizomycotina</taxon>
        <taxon>Leotiomycetes</taxon>
        <taxon>Helotiales</taxon>
        <taxon>Helotiaceae</taxon>
        <taxon>Glarea</taxon>
    </lineage>
</organism>
<reference evidence="1 2" key="1">
    <citation type="journal article" date="2012" name="Eukaryot. Cell">
        <title>Genome sequence of the fungus Glarea lozoyensis: the first genome sequence of a species from the Helotiaceae family.</title>
        <authorList>
            <person name="Youssar L."/>
            <person name="Gruening B.A."/>
            <person name="Erxleben A."/>
            <person name="Guenther S."/>
            <person name="Huettel W."/>
        </authorList>
    </citation>
    <scope>NUCLEOTIDE SEQUENCE [LARGE SCALE GENOMIC DNA]</scope>
    <source>
        <strain evidence="2">ATCC 74030 / MF5533</strain>
    </source>
</reference>
<comment type="caution">
    <text evidence="1">The sequence shown here is derived from an EMBL/GenBank/DDBJ whole genome shotgun (WGS) entry which is preliminary data.</text>
</comment>
<dbReference type="Proteomes" id="UP000005446">
    <property type="component" value="Unassembled WGS sequence"/>
</dbReference>
<name>H0EQS1_GLAL7</name>